<evidence type="ECO:0000313" key="13">
    <source>
        <dbReference type="Proteomes" id="UP001642360"/>
    </source>
</evidence>
<keyword evidence="8" id="KW-0449">Lipoprotein</keyword>
<evidence type="ECO:0000259" key="11">
    <source>
        <dbReference type="SMART" id="SM00499"/>
    </source>
</evidence>
<keyword evidence="7" id="KW-0325">Glycoprotein</keyword>
<sequence>MVTTKTTILAGTLVVVAIFLTTLPATKAQPPMGAPGPSPPTPMAYSPGPSGGLPVASPGPSRGLPVAAPGPSLDCFSYLANLSGCLTFVEAGSNLTMPEKGCCPELAGLVENKPICLCQLLGNSDSYGIQIEVAKALKLPDLCGVSTPPVSLCTAAGIPVAFPPTSEGPATTSGMSPEGLAAAPRIAASDLSFLLGLAIAFLTTFF</sequence>
<evidence type="ECO:0000256" key="9">
    <source>
        <dbReference type="SAM" id="MobiDB-lite"/>
    </source>
</evidence>
<evidence type="ECO:0000256" key="10">
    <source>
        <dbReference type="SAM" id="SignalP"/>
    </source>
</evidence>
<dbReference type="SMART" id="SM00499">
    <property type="entry name" value="AAI"/>
    <property type="match status" value="1"/>
</dbReference>
<dbReference type="InterPro" id="IPR043325">
    <property type="entry name" value="LTSS"/>
</dbReference>
<feature type="compositionally biased region" description="Pro residues" evidence="9">
    <location>
        <begin position="32"/>
        <end position="42"/>
    </location>
</feature>
<evidence type="ECO:0000313" key="12">
    <source>
        <dbReference type="EMBL" id="CAK9184632.1"/>
    </source>
</evidence>
<keyword evidence="13" id="KW-1185">Reference proteome</keyword>
<comment type="caution">
    <text evidence="12">The sequence shown here is derived from an EMBL/GenBank/DDBJ whole genome shotgun (WGS) entry which is preliminary data.</text>
</comment>
<evidence type="ECO:0000256" key="7">
    <source>
        <dbReference type="ARBA" id="ARBA00023180"/>
    </source>
</evidence>
<feature type="signal peptide" evidence="10">
    <location>
        <begin position="1"/>
        <end position="28"/>
    </location>
</feature>
<feature type="domain" description="Bifunctional inhibitor/plant lipid transfer protein/seed storage helical" evidence="11">
    <location>
        <begin position="75"/>
        <end position="153"/>
    </location>
</feature>
<keyword evidence="4" id="KW-0472">Membrane</keyword>
<comment type="subcellular location">
    <subcellularLocation>
        <location evidence="1">Cell membrane</location>
        <topology evidence="1">Lipid-anchor</topology>
        <topology evidence="1">GPI-anchor</topology>
    </subcellularLocation>
</comment>
<dbReference type="GO" id="GO:0098552">
    <property type="term" value="C:side of membrane"/>
    <property type="evidence" value="ECO:0007669"/>
    <property type="project" value="UniProtKB-KW"/>
</dbReference>
<accession>A0ABC8UUN0</accession>
<keyword evidence="5 10" id="KW-0732">Signal</keyword>
<feature type="chain" id="PRO_5044768069" description="Bifunctional inhibitor/plant lipid transfer protein/seed storage helical domain-containing protein" evidence="10">
    <location>
        <begin position="29"/>
        <end position="206"/>
    </location>
</feature>
<evidence type="ECO:0000256" key="3">
    <source>
        <dbReference type="ARBA" id="ARBA00022475"/>
    </source>
</evidence>
<evidence type="ECO:0000256" key="2">
    <source>
        <dbReference type="ARBA" id="ARBA00009748"/>
    </source>
</evidence>
<dbReference type="Pfam" id="PF14368">
    <property type="entry name" value="LTP_2"/>
    <property type="match status" value="1"/>
</dbReference>
<dbReference type="PANTHER" id="PTHR33044">
    <property type="entry name" value="BIFUNCTIONAL INHIBITOR/LIPID-TRANSFER PROTEIN/SEED STORAGE 2S ALBUMIN SUPERFAMILY PROTEIN-RELATED"/>
    <property type="match status" value="1"/>
</dbReference>
<keyword evidence="4" id="KW-0336">GPI-anchor</keyword>
<keyword evidence="6" id="KW-1015">Disulfide bond</keyword>
<dbReference type="SUPFAM" id="SSF47699">
    <property type="entry name" value="Bifunctional inhibitor/lipid-transfer protein/seed storage 2S albumin"/>
    <property type="match status" value="1"/>
</dbReference>
<dbReference type="GO" id="GO:0005886">
    <property type="term" value="C:plasma membrane"/>
    <property type="evidence" value="ECO:0007669"/>
    <property type="project" value="UniProtKB-SubCell"/>
</dbReference>
<evidence type="ECO:0000256" key="4">
    <source>
        <dbReference type="ARBA" id="ARBA00022622"/>
    </source>
</evidence>
<reference evidence="12 13" key="1">
    <citation type="submission" date="2024-02" db="EMBL/GenBank/DDBJ databases">
        <authorList>
            <person name="Vignale AGUSTIN F."/>
            <person name="Sosa J E."/>
            <person name="Modenutti C."/>
        </authorList>
    </citation>
    <scope>NUCLEOTIDE SEQUENCE [LARGE SCALE GENOMIC DNA]</scope>
</reference>
<protein>
    <recommendedName>
        <fullName evidence="11">Bifunctional inhibitor/plant lipid transfer protein/seed storage helical domain-containing protein</fullName>
    </recommendedName>
</protein>
<proteinExistence type="inferred from homology"/>
<evidence type="ECO:0000256" key="8">
    <source>
        <dbReference type="ARBA" id="ARBA00023288"/>
    </source>
</evidence>
<keyword evidence="3" id="KW-1003">Cell membrane</keyword>
<evidence type="ECO:0000256" key="1">
    <source>
        <dbReference type="ARBA" id="ARBA00004609"/>
    </source>
</evidence>
<dbReference type="AlphaFoldDB" id="A0ABC8UUN0"/>
<evidence type="ECO:0000256" key="5">
    <source>
        <dbReference type="ARBA" id="ARBA00022729"/>
    </source>
</evidence>
<gene>
    <name evidence="12" type="ORF">ILEXP_LOCUS54987</name>
</gene>
<dbReference type="CDD" id="cd00010">
    <property type="entry name" value="AAI_LTSS"/>
    <property type="match status" value="1"/>
</dbReference>
<feature type="region of interest" description="Disordered" evidence="9">
    <location>
        <begin position="28"/>
        <end position="58"/>
    </location>
</feature>
<evidence type="ECO:0000256" key="6">
    <source>
        <dbReference type="ARBA" id="ARBA00023157"/>
    </source>
</evidence>
<dbReference type="InterPro" id="IPR016140">
    <property type="entry name" value="Bifunc_inhib/LTP/seed_store"/>
</dbReference>
<dbReference type="InterPro" id="IPR036312">
    <property type="entry name" value="Bifun_inhib/LTP/seed_sf"/>
</dbReference>
<dbReference type="EMBL" id="CAUOFW020009057">
    <property type="protein sequence ID" value="CAK9184632.1"/>
    <property type="molecule type" value="Genomic_DNA"/>
</dbReference>
<comment type="similarity">
    <text evidence="2">Belongs to the plant LTP family.</text>
</comment>
<organism evidence="12 13">
    <name type="scientific">Ilex paraguariensis</name>
    <name type="common">yerba mate</name>
    <dbReference type="NCBI Taxonomy" id="185542"/>
    <lineage>
        <taxon>Eukaryota</taxon>
        <taxon>Viridiplantae</taxon>
        <taxon>Streptophyta</taxon>
        <taxon>Embryophyta</taxon>
        <taxon>Tracheophyta</taxon>
        <taxon>Spermatophyta</taxon>
        <taxon>Magnoliopsida</taxon>
        <taxon>eudicotyledons</taxon>
        <taxon>Gunneridae</taxon>
        <taxon>Pentapetalae</taxon>
        <taxon>asterids</taxon>
        <taxon>campanulids</taxon>
        <taxon>Aquifoliales</taxon>
        <taxon>Aquifoliaceae</taxon>
        <taxon>Ilex</taxon>
    </lineage>
</organism>
<dbReference type="Gene3D" id="1.10.110.10">
    <property type="entry name" value="Plant lipid-transfer and hydrophobic proteins"/>
    <property type="match status" value="1"/>
</dbReference>
<dbReference type="Proteomes" id="UP001642360">
    <property type="component" value="Unassembled WGS sequence"/>
</dbReference>
<name>A0ABC8UUN0_9AQUA</name>